<evidence type="ECO:0000313" key="1">
    <source>
        <dbReference type="EMBL" id="KAJ9658421.1"/>
    </source>
</evidence>
<gene>
    <name evidence="1" type="ORF">H2198_003705</name>
</gene>
<sequence length="162" mass="18696">MIAVVRTGNLNYVKEYVFHLPFYHNHIFDDLVLLDLALTHHHSIARSTGTLLLQRNSVIRNLTNWGVFDLPKPTVKHQTQHHKGHYFVMQFDCSASTQQEVRRQLGLNPHMIRFSVVKLGDKLGGYRNQKGKIEDVVGDGRKEWGGLREDVEALEAFKSNMY</sequence>
<proteinExistence type="predicted"/>
<accession>A0ACC3AAM8</accession>
<dbReference type="EMBL" id="JAPDRQ010000051">
    <property type="protein sequence ID" value="KAJ9658421.1"/>
    <property type="molecule type" value="Genomic_DNA"/>
</dbReference>
<keyword evidence="2" id="KW-1185">Reference proteome</keyword>
<reference evidence="1" key="1">
    <citation type="submission" date="2022-10" db="EMBL/GenBank/DDBJ databases">
        <title>Culturing micro-colonial fungi from biological soil crusts in the Mojave desert and describing Neophaeococcomyces mojavensis, and introducing the new genera and species Taxawa tesnikishii.</title>
        <authorList>
            <person name="Kurbessoian T."/>
            <person name="Stajich J.E."/>
        </authorList>
    </citation>
    <scope>NUCLEOTIDE SEQUENCE</scope>
    <source>
        <strain evidence="1">JES_112</strain>
    </source>
</reference>
<comment type="caution">
    <text evidence="1">The sequence shown here is derived from an EMBL/GenBank/DDBJ whole genome shotgun (WGS) entry which is preliminary data.</text>
</comment>
<name>A0ACC3AAM8_9EURO</name>
<dbReference type="Proteomes" id="UP001172386">
    <property type="component" value="Unassembled WGS sequence"/>
</dbReference>
<organism evidence="1 2">
    <name type="scientific">Neophaeococcomyces mojaviensis</name>
    <dbReference type="NCBI Taxonomy" id="3383035"/>
    <lineage>
        <taxon>Eukaryota</taxon>
        <taxon>Fungi</taxon>
        <taxon>Dikarya</taxon>
        <taxon>Ascomycota</taxon>
        <taxon>Pezizomycotina</taxon>
        <taxon>Eurotiomycetes</taxon>
        <taxon>Chaetothyriomycetidae</taxon>
        <taxon>Chaetothyriales</taxon>
        <taxon>Chaetothyriales incertae sedis</taxon>
        <taxon>Neophaeococcomyces</taxon>
    </lineage>
</organism>
<evidence type="ECO:0000313" key="2">
    <source>
        <dbReference type="Proteomes" id="UP001172386"/>
    </source>
</evidence>
<protein>
    <submittedName>
        <fullName evidence="1">Uncharacterized protein</fullName>
    </submittedName>
</protein>